<protein>
    <submittedName>
        <fullName evidence="5">Phage major capsid protein</fullName>
    </submittedName>
</protein>
<evidence type="ECO:0000259" key="4">
    <source>
        <dbReference type="Pfam" id="PF12733"/>
    </source>
</evidence>
<dbReference type="InterPro" id="IPR024455">
    <property type="entry name" value="Phage_capsid"/>
</dbReference>
<dbReference type="Proteomes" id="UP000287601">
    <property type="component" value="Chromosome"/>
</dbReference>
<dbReference type="SUPFAM" id="SSF56563">
    <property type="entry name" value="Major capsid protein gp5"/>
    <property type="match status" value="1"/>
</dbReference>
<dbReference type="KEGG" id="amij:EQM06_09580"/>
<dbReference type="EMBL" id="CP035281">
    <property type="protein sequence ID" value="QAT43445.1"/>
    <property type="molecule type" value="Genomic_DNA"/>
</dbReference>
<dbReference type="Gene3D" id="3.30.2400.10">
    <property type="entry name" value="Major capsid protein gp5"/>
    <property type="match status" value="1"/>
</dbReference>
<dbReference type="InterPro" id="IPR025883">
    <property type="entry name" value="Cadherin-like_domain"/>
</dbReference>
<keyword evidence="2" id="KW-0175">Coiled coil</keyword>
<dbReference type="InterPro" id="IPR054612">
    <property type="entry name" value="Phage_capsid-like_C"/>
</dbReference>
<gene>
    <name evidence="5" type="ORF">EQM06_09580</name>
</gene>
<organism evidence="5 6">
    <name type="scientific">Aminipila luticellarii</name>
    <dbReference type="NCBI Taxonomy" id="2507160"/>
    <lineage>
        <taxon>Bacteria</taxon>
        <taxon>Bacillati</taxon>
        <taxon>Bacillota</taxon>
        <taxon>Clostridia</taxon>
        <taxon>Peptostreptococcales</taxon>
        <taxon>Anaerovoracaceae</taxon>
        <taxon>Aminipila</taxon>
    </lineage>
</organism>
<dbReference type="RefSeq" id="WP_128746225.1">
    <property type="nucleotide sequence ID" value="NZ_CP035281.1"/>
</dbReference>
<proteinExistence type="predicted"/>
<dbReference type="AlphaFoldDB" id="A0A410PX13"/>
<name>A0A410PX13_9FIRM</name>
<accession>A0A410PX13</accession>
<dbReference type="Pfam" id="PF12733">
    <property type="entry name" value="Cadherin-like"/>
    <property type="match status" value="1"/>
</dbReference>
<keyword evidence="6" id="KW-1185">Reference proteome</keyword>
<comment type="subcellular location">
    <subcellularLocation>
        <location evidence="1">Virion</location>
    </subcellularLocation>
</comment>
<dbReference type="NCBIfam" id="TIGR01554">
    <property type="entry name" value="major_cap_HK97"/>
    <property type="match status" value="1"/>
</dbReference>
<sequence>MALRQLMLTKKIDQRKKALEELLRDNEGLKTRSEELETALEEAKTDEEIAAVDEEITKLDADQANFDEKKGVLEGEIADLEKDLEQLNSKAPSNNQRTAEPEAEKRTILGTGGTMKMIERGFFKGFSHEQRSALIAREEVQEFLQRTRELGTQERSVTNAELLIPDVLLGVLRDNLHRYSKLISKVYLRNVPGTTRTNIAGEIPEGIWTEACAKLNELTISFSQIETDGYKVGGYIAICNATLQDSDINLTNEIMDNISQAIGLALDKAILYGTGKKMPVGIVTRLSETEQPPYWGTKAPTWTDMHQSNLKKITYEGSTAEAFFSALILALGTVKANYSTGQKFWAMNSNTFAKIQAKALSINAAGAIVSGMNMTMPVVGGDVVILEFIPDNDIIGGYGSLYLLAEREGINLSQSEHVQFIEDNTVFKGIARYDGRPIFGEGFVIVNINNQDPTTTMTFAPDTSNPEDAYLSSLAIGSLTLSPAFSGATGKYTAATANASNTVTAAAAKTGASVTIKVNNVTQESGASATWTAGENTVEITVKYGTTTKVYTVIVTKS</sequence>
<feature type="coiled-coil region" evidence="2">
    <location>
        <begin position="12"/>
        <end position="46"/>
    </location>
</feature>
<evidence type="ECO:0000259" key="3">
    <source>
        <dbReference type="Pfam" id="PF05065"/>
    </source>
</evidence>
<evidence type="ECO:0000256" key="1">
    <source>
        <dbReference type="ARBA" id="ARBA00004328"/>
    </source>
</evidence>
<feature type="coiled-coil region" evidence="2">
    <location>
        <begin position="70"/>
        <end position="97"/>
    </location>
</feature>
<reference evidence="5 6" key="1">
    <citation type="submission" date="2019-01" db="EMBL/GenBank/DDBJ databases">
        <title>Draft genomes of a novel of Aminipila strains.</title>
        <authorList>
            <person name="Ma S."/>
        </authorList>
    </citation>
    <scope>NUCLEOTIDE SEQUENCE [LARGE SCALE GENOMIC DNA]</scope>
    <source>
        <strain evidence="6">JN-39</strain>
    </source>
</reference>
<feature type="domain" description="Phage capsid-like C-terminal" evidence="3">
    <location>
        <begin position="163"/>
        <end position="447"/>
    </location>
</feature>
<evidence type="ECO:0000313" key="5">
    <source>
        <dbReference type="EMBL" id="QAT43445.1"/>
    </source>
</evidence>
<evidence type="ECO:0000256" key="2">
    <source>
        <dbReference type="SAM" id="Coils"/>
    </source>
</evidence>
<evidence type="ECO:0000313" key="6">
    <source>
        <dbReference type="Proteomes" id="UP000287601"/>
    </source>
</evidence>
<dbReference type="OrthoDB" id="2043141at2"/>
<feature type="domain" description="Cadherin-like beta-sandwich-like" evidence="4">
    <location>
        <begin position="478"/>
        <end position="557"/>
    </location>
</feature>
<dbReference type="Pfam" id="PF05065">
    <property type="entry name" value="Phage_capsid"/>
    <property type="match status" value="1"/>
</dbReference>